<keyword evidence="2" id="KW-0418">Kinase</keyword>
<organism evidence="5 6">
    <name type="scientific">Methylophaga thiooxydans</name>
    <dbReference type="NCBI Taxonomy" id="392484"/>
    <lineage>
        <taxon>Bacteria</taxon>
        <taxon>Pseudomonadati</taxon>
        <taxon>Pseudomonadota</taxon>
        <taxon>Gammaproteobacteria</taxon>
        <taxon>Thiotrichales</taxon>
        <taxon>Piscirickettsiaceae</taxon>
        <taxon>Methylophaga</taxon>
    </lineage>
</organism>
<name>A0A0A0BLX4_9GAMM</name>
<proteinExistence type="predicted"/>
<dbReference type="SUPFAM" id="SSF54211">
    <property type="entry name" value="Ribosomal protein S5 domain 2-like"/>
    <property type="match status" value="1"/>
</dbReference>
<keyword evidence="1" id="KW-0808">Transferase</keyword>
<reference evidence="5 6" key="1">
    <citation type="submission" date="2014-09" db="EMBL/GenBank/DDBJ databases">
        <authorList>
            <person name="Grob C."/>
            <person name="Taubert M."/>
            <person name="Howat A.M."/>
            <person name="Burns O.J."/>
            <person name="Dixon J.L."/>
            <person name="Chen Y."/>
            <person name="Murrell J.C."/>
        </authorList>
    </citation>
    <scope>NUCLEOTIDE SEQUENCE [LARGE SCALE GENOMIC DNA]</scope>
    <source>
        <strain evidence="5">L4</strain>
    </source>
</reference>
<dbReference type="EMBL" id="JRQD01000001">
    <property type="protein sequence ID" value="KGM08084.1"/>
    <property type="molecule type" value="Genomic_DNA"/>
</dbReference>
<dbReference type="GO" id="GO:0016301">
    <property type="term" value="F:kinase activity"/>
    <property type="evidence" value="ECO:0007669"/>
    <property type="project" value="UniProtKB-KW"/>
</dbReference>
<dbReference type="Gene3D" id="3.30.230.10">
    <property type="match status" value="1"/>
</dbReference>
<evidence type="ECO:0000256" key="1">
    <source>
        <dbReference type="ARBA" id="ARBA00022679"/>
    </source>
</evidence>
<dbReference type="Pfam" id="PF08544">
    <property type="entry name" value="GHMP_kinases_C"/>
    <property type="match status" value="1"/>
</dbReference>
<dbReference type="PANTHER" id="PTHR20861:SF6">
    <property type="entry name" value="BETA-RIBOFURANOSYLPHENOL 5'-PHOSPHATE SYNTHASE"/>
    <property type="match status" value="1"/>
</dbReference>
<gene>
    <name evidence="5" type="ORF">LP43_0507</name>
</gene>
<dbReference type="InterPro" id="IPR014721">
    <property type="entry name" value="Ribsml_uS5_D2-typ_fold_subgr"/>
</dbReference>
<dbReference type="AlphaFoldDB" id="A0A0A0BLX4"/>
<dbReference type="Pfam" id="PF00288">
    <property type="entry name" value="GHMP_kinases_N"/>
    <property type="match status" value="1"/>
</dbReference>
<dbReference type="GO" id="GO:0005524">
    <property type="term" value="F:ATP binding"/>
    <property type="evidence" value="ECO:0007669"/>
    <property type="project" value="InterPro"/>
</dbReference>
<evidence type="ECO:0000259" key="4">
    <source>
        <dbReference type="Pfam" id="PF08544"/>
    </source>
</evidence>
<dbReference type="InterPro" id="IPR013750">
    <property type="entry name" value="GHMP_kinase_C_dom"/>
</dbReference>
<evidence type="ECO:0000259" key="3">
    <source>
        <dbReference type="Pfam" id="PF00288"/>
    </source>
</evidence>
<feature type="domain" description="GHMP kinase N-terminal" evidence="3">
    <location>
        <begin position="91"/>
        <end position="155"/>
    </location>
</feature>
<dbReference type="PANTHER" id="PTHR20861">
    <property type="entry name" value="HOMOSERINE/4-DIPHOSPHOCYTIDYL-2-C-METHYL-D-ERYTHRITOL KINASE"/>
    <property type="match status" value="1"/>
</dbReference>
<dbReference type="STRING" id="392484.LP43_0507"/>
<accession>A0A0A0BLX4</accession>
<protein>
    <submittedName>
        <fullName evidence="5">Beta-ribofuranosylaminobenzene 5'-phosphate synthase</fullName>
    </submittedName>
</protein>
<evidence type="ECO:0000256" key="2">
    <source>
        <dbReference type="ARBA" id="ARBA00022777"/>
    </source>
</evidence>
<dbReference type="PIRSF" id="PIRSF004884">
    <property type="entry name" value="Sugar_kin_arch"/>
    <property type="match status" value="1"/>
</dbReference>
<dbReference type="NCBIfam" id="TIGR00144">
    <property type="entry name" value="beta_RFAP_syn"/>
    <property type="match status" value="1"/>
</dbReference>
<feature type="domain" description="GHMP kinase C-terminal" evidence="4">
    <location>
        <begin position="229"/>
        <end position="312"/>
    </location>
</feature>
<sequence>MKPDQAESPALMNTVSVRAPARLHLGFLDLNASQGRKFGSIGLAIDSHYTEISISKAKENRIHGAQLSDETQTRLEKIRQRFYQTLGQAIPPDQQQTLIEVKQQIPEHAGLGSGTQLALTLGTALASFHHLSIDTPTLAQKLGRGKRSGIGVATFDQGGFIVDGGLKPDQTVPPLLMHQSYPDDWRIVLIMDPAHQGIHGKNESTAFKTLPIFPLENSRTICHLTLMQMLPALIERDIDEFGQAITDIQALVGDHFAAAQGGRYTSQIVARCLEQAQNLGHKGIAQSSWGPTGCVFVESDAHAQQLINALHNTALAQSTNSRQPVFITARCDNHGAIVETLR</sequence>
<dbReference type="InterPro" id="IPR020568">
    <property type="entry name" value="Ribosomal_Su5_D2-typ_SF"/>
</dbReference>
<dbReference type="Proteomes" id="UP000029999">
    <property type="component" value="Unassembled WGS sequence"/>
</dbReference>
<dbReference type="InterPro" id="IPR006204">
    <property type="entry name" value="GHMP_kinase_N_dom"/>
</dbReference>
<dbReference type="RefSeq" id="WP_281085108.1">
    <property type="nucleotide sequence ID" value="NZ_JRQD01000001.1"/>
</dbReference>
<dbReference type="InterPro" id="IPR004422">
    <property type="entry name" value="RFAP_synthase"/>
</dbReference>
<comment type="caution">
    <text evidence="5">The sequence shown here is derived from an EMBL/GenBank/DDBJ whole genome shotgun (WGS) entry which is preliminary data.</text>
</comment>
<evidence type="ECO:0000313" key="6">
    <source>
        <dbReference type="Proteomes" id="UP000029999"/>
    </source>
</evidence>
<evidence type="ECO:0000313" key="5">
    <source>
        <dbReference type="EMBL" id="KGM08084.1"/>
    </source>
</evidence>